<reference evidence="1" key="1">
    <citation type="submission" date="2020-04" db="EMBL/GenBank/DDBJ databases">
        <authorList>
            <person name="Chiriac C."/>
            <person name="Salcher M."/>
            <person name="Ghai R."/>
            <person name="Kavagutti S V."/>
        </authorList>
    </citation>
    <scope>NUCLEOTIDE SEQUENCE</scope>
</reference>
<sequence>MKKILFLLGLAVILGVYAEDNLQKPQQVCKIVNVRLLTKEELEAKGVSPQINYGKIYLQELVCQPKGNVK</sequence>
<dbReference type="EMBL" id="LR796274">
    <property type="protein sequence ID" value="CAB4133617.1"/>
    <property type="molecule type" value="Genomic_DNA"/>
</dbReference>
<protein>
    <submittedName>
        <fullName evidence="1">Uncharacterized protein</fullName>
    </submittedName>
</protein>
<proteinExistence type="predicted"/>
<name>A0A6J5LKJ9_9CAUD</name>
<organism evidence="1">
    <name type="scientific">uncultured Caudovirales phage</name>
    <dbReference type="NCBI Taxonomy" id="2100421"/>
    <lineage>
        <taxon>Viruses</taxon>
        <taxon>Duplodnaviria</taxon>
        <taxon>Heunggongvirae</taxon>
        <taxon>Uroviricota</taxon>
        <taxon>Caudoviricetes</taxon>
        <taxon>Peduoviridae</taxon>
        <taxon>Maltschvirus</taxon>
        <taxon>Maltschvirus maltsch</taxon>
    </lineage>
</organism>
<evidence type="ECO:0000313" key="1">
    <source>
        <dbReference type="EMBL" id="CAB4133617.1"/>
    </source>
</evidence>
<accession>A0A6J5LKJ9</accession>
<gene>
    <name evidence="1" type="ORF">UFOVP257_339</name>
</gene>